<dbReference type="InterPro" id="IPR029063">
    <property type="entry name" value="SAM-dependent_MTases_sf"/>
</dbReference>
<organism evidence="5">
    <name type="scientific">Klebsiella pneumoniae</name>
    <dbReference type="NCBI Taxonomy" id="573"/>
    <lineage>
        <taxon>Bacteria</taxon>
        <taxon>Pseudomonadati</taxon>
        <taxon>Pseudomonadota</taxon>
        <taxon>Gammaproteobacteria</taxon>
        <taxon>Enterobacterales</taxon>
        <taxon>Enterobacteriaceae</taxon>
        <taxon>Klebsiella/Raoultella group</taxon>
        <taxon>Klebsiella</taxon>
        <taxon>Klebsiella pneumoniae complex</taxon>
    </lineage>
</organism>
<dbReference type="InterPro" id="IPR041698">
    <property type="entry name" value="Methyltransf_25"/>
</dbReference>
<dbReference type="SUPFAM" id="SSF53335">
    <property type="entry name" value="S-adenosyl-L-methionine-dependent methyltransferases"/>
    <property type="match status" value="1"/>
</dbReference>
<sequence length="200" mass="22820">MTSWKFYDDNAERLFNDYVSLSFYDIFQDVAVFFSNSINTVLDVGSGSGRDAAALADMGFYVTAVEPSERMRTLASSRYKSEKISWVNDSLPLLREVLKNQQTFDLILISAVWMHLSVQERIESLKNLRTLLTPGGHIIITLRLGPEEPDRKIKIINTEELLENASMFGLTVAYVSEIKDDSFNRAQIKWQKVVLTKPIM</sequence>
<dbReference type="EMBL" id="JAAJTI010000004">
    <property type="protein sequence ID" value="NGF22911.1"/>
    <property type="molecule type" value="Genomic_DNA"/>
</dbReference>
<dbReference type="RefSeq" id="WP_110222493.1">
    <property type="nucleotide sequence ID" value="NZ_CAJZWR010000011.1"/>
</dbReference>
<dbReference type="GO" id="GO:0032259">
    <property type="term" value="P:methylation"/>
    <property type="evidence" value="ECO:0007669"/>
    <property type="project" value="UniProtKB-KW"/>
</dbReference>
<protein>
    <submittedName>
        <fullName evidence="5">Class I SAM-dependent methyltransferase</fullName>
    </submittedName>
</protein>
<dbReference type="Pfam" id="PF13649">
    <property type="entry name" value="Methyltransf_25"/>
    <property type="match status" value="1"/>
</dbReference>
<feature type="domain" description="Methyltransferase" evidence="4">
    <location>
        <begin position="41"/>
        <end position="136"/>
    </location>
</feature>
<keyword evidence="1 5" id="KW-0489">Methyltransferase</keyword>
<evidence type="ECO:0000256" key="3">
    <source>
        <dbReference type="ARBA" id="ARBA00022691"/>
    </source>
</evidence>
<evidence type="ECO:0000256" key="2">
    <source>
        <dbReference type="ARBA" id="ARBA00022679"/>
    </source>
</evidence>
<comment type="caution">
    <text evidence="5">The sequence shown here is derived from an EMBL/GenBank/DDBJ whole genome shotgun (WGS) entry which is preliminary data.</text>
</comment>
<name>A0A6G4MBZ1_KLEPN</name>
<dbReference type="GO" id="GO:0008168">
    <property type="term" value="F:methyltransferase activity"/>
    <property type="evidence" value="ECO:0007669"/>
    <property type="project" value="UniProtKB-KW"/>
</dbReference>
<gene>
    <name evidence="5" type="ORF">G5628_16470</name>
</gene>
<proteinExistence type="predicted"/>
<reference evidence="5" key="1">
    <citation type="submission" date="2020-02" db="EMBL/GenBank/DDBJ databases">
        <title>WGS of Carbapenem-Resistant Entrobacteriaceae.</title>
        <authorList>
            <person name="Tokajian S."/>
            <person name="El Chaar M."/>
            <person name="El Khoury M."/>
        </authorList>
    </citation>
    <scope>NUCLEOTIDE SEQUENCE</scope>
    <source>
        <strain evidence="5">KPM_14</strain>
    </source>
</reference>
<keyword evidence="2 5" id="KW-0808">Transferase</keyword>
<evidence type="ECO:0000313" key="5">
    <source>
        <dbReference type="EMBL" id="NGF22911.1"/>
    </source>
</evidence>
<evidence type="ECO:0000256" key="1">
    <source>
        <dbReference type="ARBA" id="ARBA00022603"/>
    </source>
</evidence>
<keyword evidence="3" id="KW-0949">S-adenosyl-L-methionine</keyword>
<dbReference type="CDD" id="cd02440">
    <property type="entry name" value="AdoMet_MTases"/>
    <property type="match status" value="1"/>
</dbReference>
<dbReference type="PANTHER" id="PTHR43464">
    <property type="entry name" value="METHYLTRANSFERASE"/>
    <property type="match status" value="1"/>
</dbReference>
<dbReference type="PANTHER" id="PTHR43464:SF19">
    <property type="entry name" value="UBIQUINONE BIOSYNTHESIS O-METHYLTRANSFERASE, MITOCHONDRIAL"/>
    <property type="match status" value="1"/>
</dbReference>
<dbReference type="AlphaFoldDB" id="A0A6G4MBZ1"/>
<accession>A0A6G4MBZ1</accession>
<evidence type="ECO:0000259" key="4">
    <source>
        <dbReference type="Pfam" id="PF13649"/>
    </source>
</evidence>
<dbReference type="Gene3D" id="3.40.50.150">
    <property type="entry name" value="Vaccinia Virus protein VP39"/>
    <property type="match status" value="1"/>
</dbReference>